<dbReference type="AlphaFoldDB" id="A0A318GWV3"/>
<accession>A0A318GWV3</accession>
<keyword evidence="7 14" id="KW-0418">Kinase</keyword>
<reference evidence="14 15" key="1">
    <citation type="submission" date="2018-05" db="EMBL/GenBank/DDBJ databases">
        <title>Genomic Encyclopedia of Type Strains, Phase IV (KMG-IV): sequencing the most valuable type-strain genomes for metagenomic binning, comparative biology and taxonomic classification.</title>
        <authorList>
            <person name="Goeker M."/>
        </authorList>
    </citation>
    <scope>NUCLEOTIDE SEQUENCE [LARGE SCALE GENOMIC DNA]</scope>
    <source>
        <strain evidence="14 15">DSM 566</strain>
    </source>
</reference>
<name>A0A318GWV3_9BURK</name>
<evidence type="ECO:0000256" key="6">
    <source>
        <dbReference type="ARBA" id="ARBA00022741"/>
    </source>
</evidence>
<dbReference type="NCBIfam" id="TIGR01498">
    <property type="entry name" value="folK"/>
    <property type="match status" value="1"/>
</dbReference>
<keyword evidence="9" id="KW-0289">Folate biosynthesis</keyword>
<evidence type="ECO:0000256" key="5">
    <source>
        <dbReference type="ARBA" id="ARBA00022679"/>
    </source>
</evidence>
<gene>
    <name evidence="14" type="ORF">C7444_11575</name>
</gene>
<comment type="caution">
    <text evidence="14">The sequence shown here is derived from an EMBL/GenBank/DDBJ whole genome shotgun (WGS) entry which is preliminary data.</text>
</comment>
<dbReference type="PROSITE" id="PS00794">
    <property type="entry name" value="HPPK"/>
    <property type="match status" value="1"/>
</dbReference>
<protein>
    <recommendedName>
        <fullName evidence="4">2-amino-4-hydroxy-6-hydroxymethyldihydropteridine pyrophosphokinase</fullName>
        <ecNumber evidence="3">2.7.6.3</ecNumber>
    </recommendedName>
    <alternativeName>
        <fullName evidence="11">6-hydroxymethyl-7,8-dihydropterin pyrophosphokinase</fullName>
    </alternativeName>
    <alternativeName>
        <fullName evidence="12">7,8-dihydro-6-hydroxymethylpterin-pyrophosphokinase</fullName>
    </alternativeName>
</protein>
<evidence type="ECO:0000256" key="2">
    <source>
        <dbReference type="ARBA" id="ARBA00005810"/>
    </source>
</evidence>
<dbReference type="InterPro" id="IPR035907">
    <property type="entry name" value="Hppk_sf"/>
</dbReference>
<comment type="function">
    <text evidence="10">Catalyzes the transfer of pyrophosphate from adenosine triphosphate (ATP) to 6-hydroxymethyl-7,8-dihydropterin, an enzymatic step in folate biosynthesis pathway.</text>
</comment>
<dbReference type="GO" id="GO:0003848">
    <property type="term" value="F:2-amino-4-hydroxy-6-hydroxymethyldihydropteridine diphosphokinase activity"/>
    <property type="evidence" value="ECO:0007669"/>
    <property type="project" value="UniProtKB-EC"/>
</dbReference>
<evidence type="ECO:0000256" key="11">
    <source>
        <dbReference type="ARBA" id="ARBA00029766"/>
    </source>
</evidence>
<dbReference type="EMBL" id="QJJS01000015">
    <property type="protein sequence ID" value="PXW94180.1"/>
    <property type="molecule type" value="Genomic_DNA"/>
</dbReference>
<dbReference type="PANTHER" id="PTHR43071:SF1">
    <property type="entry name" value="2-AMINO-4-HYDROXY-6-HYDROXYMETHYLDIHYDROPTERIDINE PYROPHOSPHOKINASE"/>
    <property type="match status" value="1"/>
</dbReference>
<evidence type="ECO:0000256" key="3">
    <source>
        <dbReference type="ARBA" id="ARBA00013253"/>
    </source>
</evidence>
<dbReference type="GO" id="GO:0046656">
    <property type="term" value="P:folic acid biosynthetic process"/>
    <property type="evidence" value="ECO:0007669"/>
    <property type="project" value="UniProtKB-KW"/>
</dbReference>
<evidence type="ECO:0000256" key="10">
    <source>
        <dbReference type="ARBA" id="ARBA00029409"/>
    </source>
</evidence>
<keyword evidence="8" id="KW-0067">ATP-binding</keyword>
<dbReference type="PANTHER" id="PTHR43071">
    <property type="entry name" value="2-AMINO-4-HYDROXY-6-HYDROXYMETHYLDIHYDROPTERIDINE PYROPHOSPHOKINASE"/>
    <property type="match status" value="1"/>
</dbReference>
<keyword evidence="5" id="KW-0808">Transferase</keyword>
<dbReference type="Gene3D" id="3.30.70.560">
    <property type="entry name" value="7,8-Dihydro-6-hydroxymethylpterin-pyrophosphokinase HPPK"/>
    <property type="match status" value="1"/>
</dbReference>
<dbReference type="CDD" id="cd00483">
    <property type="entry name" value="HPPK"/>
    <property type="match status" value="1"/>
</dbReference>
<dbReference type="InterPro" id="IPR000550">
    <property type="entry name" value="Hppk"/>
</dbReference>
<organism evidence="14 15">
    <name type="scientific">Sphaerotilus hippei</name>
    <dbReference type="NCBI Taxonomy" id="744406"/>
    <lineage>
        <taxon>Bacteria</taxon>
        <taxon>Pseudomonadati</taxon>
        <taxon>Pseudomonadota</taxon>
        <taxon>Betaproteobacteria</taxon>
        <taxon>Burkholderiales</taxon>
        <taxon>Sphaerotilaceae</taxon>
        <taxon>Sphaerotilus</taxon>
    </lineage>
</organism>
<dbReference type="GO" id="GO:0005524">
    <property type="term" value="F:ATP binding"/>
    <property type="evidence" value="ECO:0007669"/>
    <property type="project" value="UniProtKB-KW"/>
</dbReference>
<keyword evidence="15" id="KW-1185">Reference proteome</keyword>
<dbReference type="EC" id="2.7.6.3" evidence="3"/>
<proteinExistence type="inferred from homology"/>
<sequence>MPGVAPIRPLVRAYIGLGANLGAARAALQSACEQLAALPETRWVGRSAWYRSAPVDASGPDYLNAVAVLDTGLAPLALLHALQAIELEHGRLRPYRNAPRTLDLDLLLHGDAVQPGPELILPHPRLHERAFVLQPLREVAPDLALPGRPSLDLLCAACADQAIERLPS</sequence>
<comment type="similarity">
    <text evidence="2">Belongs to the HPPK family.</text>
</comment>
<dbReference type="UniPathway" id="UPA00077">
    <property type="reaction ID" value="UER00155"/>
</dbReference>
<dbReference type="Pfam" id="PF01288">
    <property type="entry name" value="HPPK"/>
    <property type="match status" value="1"/>
</dbReference>
<dbReference type="Proteomes" id="UP000247811">
    <property type="component" value="Unassembled WGS sequence"/>
</dbReference>
<keyword evidence="6" id="KW-0547">Nucleotide-binding</keyword>
<feature type="domain" description="7,8-dihydro-6-hydroxymethylpterin-pyrophosphokinase" evidence="13">
    <location>
        <begin position="96"/>
        <end position="107"/>
    </location>
</feature>
<evidence type="ECO:0000313" key="14">
    <source>
        <dbReference type="EMBL" id="PXW94180.1"/>
    </source>
</evidence>
<evidence type="ECO:0000256" key="7">
    <source>
        <dbReference type="ARBA" id="ARBA00022777"/>
    </source>
</evidence>
<dbReference type="GO" id="GO:0016301">
    <property type="term" value="F:kinase activity"/>
    <property type="evidence" value="ECO:0007669"/>
    <property type="project" value="UniProtKB-KW"/>
</dbReference>
<evidence type="ECO:0000256" key="9">
    <source>
        <dbReference type="ARBA" id="ARBA00022909"/>
    </source>
</evidence>
<dbReference type="SUPFAM" id="SSF55083">
    <property type="entry name" value="6-hydroxymethyl-7,8-dihydropterin pyrophosphokinase, HPPK"/>
    <property type="match status" value="1"/>
</dbReference>
<evidence type="ECO:0000313" key="15">
    <source>
        <dbReference type="Proteomes" id="UP000247811"/>
    </source>
</evidence>
<evidence type="ECO:0000259" key="13">
    <source>
        <dbReference type="PROSITE" id="PS00794"/>
    </source>
</evidence>
<evidence type="ECO:0000256" key="1">
    <source>
        <dbReference type="ARBA" id="ARBA00005051"/>
    </source>
</evidence>
<evidence type="ECO:0000256" key="12">
    <source>
        <dbReference type="ARBA" id="ARBA00033413"/>
    </source>
</evidence>
<evidence type="ECO:0000256" key="4">
    <source>
        <dbReference type="ARBA" id="ARBA00016218"/>
    </source>
</evidence>
<evidence type="ECO:0000256" key="8">
    <source>
        <dbReference type="ARBA" id="ARBA00022840"/>
    </source>
</evidence>
<comment type="pathway">
    <text evidence="1">Cofactor biosynthesis; tetrahydrofolate biosynthesis; 2-amino-4-hydroxy-6-hydroxymethyl-7,8-dihydropteridine diphosphate from 7,8-dihydroneopterin triphosphate: step 4/4.</text>
</comment>
<dbReference type="GO" id="GO:0046654">
    <property type="term" value="P:tetrahydrofolate biosynthetic process"/>
    <property type="evidence" value="ECO:0007669"/>
    <property type="project" value="UniProtKB-UniPathway"/>
</dbReference>